<evidence type="ECO:0000256" key="1">
    <source>
        <dbReference type="ARBA" id="ARBA00007198"/>
    </source>
</evidence>
<dbReference type="Pfam" id="PF03960">
    <property type="entry name" value="ArsC"/>
    <property type="match status" value="1"/>
</dbReference>
<dbReference type="InterPro" id="IPR036249">
    <property type="entry name" value="Thioredoxin-like_sf"/>
</dbReference>
<dbReference type="AlphaFoldDB" id="A0A2G1UPQ7"/>
<organism evidence="3 4">
    <name type="scientific">Marinobacter profundi</name>
    <dbReference type="NCBI Taxonomy" id="2666256"/>
    <lineage>
        <taxon>Bacteria</taxon>
        <taxon>Pseudomonadati</taxon>
        <taxon>Pseudomonadota</taxon>
        <taxon>Gammaproteobacteria</taxon>
        <taxon>Pseudomonadales</taxon>
        <taxon>Marinobacteraceae</taxon>
        <taxon>Marinobacter</taxon>
    </lineage>
</organism>
<dbReference type="SUPFAM" id="SSF52833">
    <property type="entry name" value="Thioredoxin-like"/>
    <property type="match status" value="1"/>
</dbReference>
<gene>
    <name evidence="3" type="ORF">CLH61_05395</name>
</gene>
<dbReference type="PANTHER" id="PTHR30041:SF8">
    <property type="entry name" value="PROTEIN YFFB"/>
    <property type="match status" value="1"/>
</dbReference>
<evidence type="ECO:0000313" key="4">
    <source>
        <dbReference type="Proteomes" id="UP000231409"/>
    </source>
</evidence>
<evidence type="ECO:0000256" key="2">
    <source>
        <dbReference type="PROSITE-ProRule" id="PRU01282"/>
    </source>
</evidence>
<dbReference type="Proteomes" id="UP000231409">
    <property type="component" value="Unassembled WGS sequence"/>
</dbReference>
<dbReference type="Gene3D" id="3.40.30.10">
    <property type="entry name" value="Glutaredoxin"/>
    <property type="match status" value="1"/>
</dbReference>
<dbReference type="NCBIfam" id="TIGR01617">
    <property type="entry name" value="arsC_related"/>
    <property type="match status" value="1"/>
</dbReference>
<dbReference type="NCBIfam" id="NF008107">
    <property type="entry name" value="PRK10853.1"/>
    <property type="match status" value="1"/>
</dbReference>
<protein>
    <submittedName>
        <fullName evidence="3">ArsC family reductase</fullName>
    </submittedName>
</protein>
<dbReference type="RefSeq" id="WP_099613663.1">
    <property type="nucleotide sequence ID" value="NZ_KZ319368.1"/>
</dbReference>
<dbReference type="PANTHER" id="PTHR30041">
    <property type="entry name" value="ARSENATE REDUCTASE"/>
    <property type="match status" value="1"/>
</dbReference>
<keyword evidence="4" id="KW-1185">Reference proteome</keyword>
<accession>A0A2G1UPQ7</accession>
<comment type="similarity">
    <text evidence="1 2">Belongs to the ArsC family.</text>
</comment>
<sequence length="117" mass="13423">MKLYGIKNCDTVKKARKWLDDNGITYDFHDFKKDGLDDALLTRWENAIGWDALLNRRGTTWRKLPDEVRDTINAQSAHQIMLDNPSIIKRPVVESGREQGGNVSVGFNADDWATQFK</sequence>
<proteinExistence type="inferred from homology"/>
<dbReference type="InterPro" id="IPR006660">
    <property type="entry name" value="Arsenate_reductase-like"/>
</dbReference>
<evidence type="ECO:0000313" key="3">
    <source>
        <dbReference type="EMBL" id="PHQ16501.1"/>
    </source>
</evidence>
<dbReference type="EMBL" id="NTFH01000004">
    <property type="protein sequence ID" value="PHQ16501.1"/>
    <property type="molecule type" value="Genomic_DNA"/>
</dbReference>
<comment type="caution">
    <text evidence="3">The sequence shown here is derived from an EMBL/GenBank/DDBJ whole genome shotgun (WGS) entry which is preliminary data.</text>
</comment>
<dbReference type="CDD" id="cd03035">
    <property type="entry name" value="ArsC_Yffb"/>
    <property type="match status" value="1"/>
</dbReference>
<reference evidence="3 4" key="1">
    <citation type="submission" date="2017-09" db="EMBL/GenBank/DDBJ databases">
        <title>The draft genome sequences of Marinobacter sp. PWS21.</title>
        <authorList>
            <person name="Cao J."/>
        </authorList>
    </citation>
    <scope>NUCLEOTIDE SEQUENCE [LARGE SCALE GENOMIC DNA]</scope>
    <source>
        <strain evidence="3 4">PWS21</strain>
    </source>
</reference>
<dbReference type="PROSITE" id="PS51353">
    <property type="entry name" value="ARSC"/>
    <property type="match status" value="1"/>
</dbReference>
<name>A0A2G1UPQ7_9GAMM</name>
<dbReference type="InterPro" id="IPR006504">
    <property type="entry name" value="Tscrpt_reg_Spx/MgsR"/>
</dbReference>